<accession>A0ABN3GWL3</accession>
<sequence length="703" mass="73454">MSPHEDRDLSPYTGWTRAHWTTLADRMLAATRPYASPAGARIDLPGPASRSGPVSDGLEGFARTFLIAGFRVAGERGADPGGLLERYARGLAAGTDPHSPEAWPRPDRLGQAKVEAASIALVLQLIRPWLWDRLDDGVRERTVAWLGTVVGQPYPPINWVWFRIVVESFLREAGGPWSAGDIEEDLAVHASLRRPGGWLSDGQERAYDHYTGWALHLYPLLWTHLFDVTGTLCPPALRETWAADLARYLDDAVRLVGADGSPLLQGRSLAYRFAAAAPFWVGAVTGAGGQPPGLVRRAAGGIVRHFTDRGAPDRDGLLGLGWHAAWPAMRQSYSGPGSPYWAAKGLLGLMLPADHPVWTEPELPLPVETGDVARVIEAPGWLLSARRRDGIAVVLNHGTDHARPGDTSADSPLYARLGYSTATVPPLTAASAADPVDNAVVLLDGAGRASHRSGFETLFARELPGGVLAAGSRGPVRWVDTTADDSPDHGSGRTGPTTPGPQVTVVSVLRAGVEVRLVRVDAPASRAAASGVCVRVGGWPVAAGTPPETRTGTGPSGPYAEAGTASPPPASRPLASPPPASPPPASPPSGFPSPGCPSSGPLRSVLRGLRGLSHGGVALGEDDSPLGARTAIPWLATDGVPYGEVLAAAVVLDRGAAGDTDGPDGPEGPDPAVAVHPTPDGGHRARLTWPDGLTAEVELPAVR</sequence>
<dbReference type="InterPro" id="IPR049349">
    <property type="entry name" value="DUF2264_N"/>
</dbReference>
<proteinExistence type="predicted"/>
<feature type="domain" description="DUF2264" evidence="2">
    <location>
        <begin position="16"/>
        <end position="364"/>
    </location>
</feature>
<feature type="compositionally biased region" description="Low complexity" evidence="1">
    <location>
        <begin position="544"/>
        <end position="558"/>
    </location>
</feature>
<dbReference type="RefSeq" id="WP_346177596.1">
    <property type="nucleotide sequence ID" value="NZ_BAAASD010000034.1"/>
</dbReference>
<evidence type="ECO:0000313" key="4">
    <source>
        <dbReference type="Proteomes" id="UP001500253"/>
    </source>
</evidence>
<dbReference type="PANTHER" id="PTHR35339">
    <property type="entry name" value="LINALOOL DEHYDRATASE_ISOMERASE DOMAIN-CONTAINING PROTEIN"/>
    <property type="match status" value="1"/>
</dbReference>
<reference evidence="3 4" key="1">
    <citation type="journal article" date="2019" name="Int. J. Syst. Evol. Microbiol.">
        <title>The Global Catalogue of Microorganisms (GCM) 10K type strain sequencing project: providing services to taxonomists for standard genome sequencing and annotation.</title>
        <authorList>
            <consortium name="The Broad Institute Genomics Platform"/>
            <consortium name="The Broad Institute Genome Sequencing Center for Infectious Disease"/>
            <person name="Wu L."/>
            <person name="Ma J."/>
        </authorList>
    </citation>
    <scope>NUCLEOTIDE SEQUENCE [LARGE SCALE GENOMIC DNA]</scope>
    <source>
        <strain evidence="3 4">JCM 4316</strain>
    </source>
</reference>
<protein>
    <submittedName>
        <fullName evidence="3">DUF2264 domain-containing protein</fullName>
    </submittedName>
</protein>
<evidence type="ECO:0000259" key="2">
    <source>
        <dbReference type="Pfam" id="PF10022"/>
    </source>
</evidence>
<dbReference type="Proteomes" id="UP001500253">
    <property type="component" value="Unassembled WGS sequence"/>
</dbReference>
<name>A0ABN3GWL3_9ACTN</name>
<feature type="compositionally biased region" description="Pro residues" evidence="1">
    <location>
        <begin position="566"/>
        <end position="595"/>
    </location>
</feature>
<feature type="region of interest" description="Disordered" evidence="1">
    <location>
        <begin position="538"/>
        <end position="604"/>
    </location>
</feature>
<dbReference type="Pfam" id="PF10022">
    <property type="entry name" value="DUF2264"/>
    <property type="match status" value="1"/>
</dbReference>
<gene>
    <name evidence="3" type="ORF">GCM10010246_61310</name>
</gene>
<dbReference type="PANTHER" id="PTHR35339:SF4">
    <property type="entry name" value="LINALOOL DEHYDRATASE_ISOMERASE DOMAIN-CONTAINING PROTEIN"/>
    <property type="match status" value="1"/>
</dbReference>
<dbReference type="EMBL" id="BAAASD010000034">
    <property type="protein sequence ID" value="GAA2362133.1"/>
    <property type="molecule type" value="Genomic_DNA"/>
</dbReference>
<organism evidence="3 4">
    <name type="scientific">Streptomyces cuspidosporus</name>
    <dbReference type="NCBI Taxonomy" id="66882"/>
    <lineage>
        <taxon>Bacteria</taxon>
        <taxon>Bacillati</taxon>
        <taxon>Actinomycetota</taxon>
        <taxon>Actinomycetes</taxon>
        <taxon>Kitasatosporales</taxon>
        <taxon>Streptomycetaceae</taxon>
        <taxon>Streptomyces</taxon>
    </lineage>
</organism>
<dbReference type="InterPro" id="IPR016624">
    <property type="entry name" value="UCP014753"/>
</dbReference>
<evidence type="ECO:0000256" key="1">
    <source>
        <dbReference type="SAM" id="MobiDB-lite"/>
    </source>
</evidence>
<evidence type="ECO:0000313" key="3">
    <source>
        <dbReference type="EMBL" id="GAA2362133.1"/>
    </source>
</evidence>
<comment type="caution">
    <text evidence="3">The sequence shown here is derived from an EMBL/GenBank/DDBJ whole genome shotgun (WGS) entry which is preliminary data.</text>
</comment>
<feature type="region of interest" description="Disordered" evidence="1">
    <location>
        <begin position="471"/>
        <end position="502"/>
    </location>
</feature>
<keyword evidence="4" id="KW-1185">Reference proteome</keyword>
<feature type="region of interest" description="Disordered" evidence="1">
    <location>
        <begin position="656"/>
        <end position="687"/>
    </location>
</feature>